<organism evidence="3 4">
    <name type="scientific">Stylosanthes scabra</name>
    <dbReference type="NCBI Taxonomy" id="79078"/>
    <lineage>
        <taxon>Eukaryota</taxon>
        <taxon>Viridiplantae</taxon>
        <taxon>Streptophyta</taxon>
        <taxon>Embryophyta</taxon>
        <taxon>Tracheophyta</taxon>
        <taxon>Spermatophyta</taxon>
        <taxon>Magnoliopsida</taxon>
        <taxon>eudicotyledons</taxon>
        <taxon>Gunneridae</taxon>
        <taxon>Pentapetalae</taxon>
        <taxon>rosids</taxon>
        <taxon>fabids</taxon>
        <taxon>Fabales</taxon>
        <taxon>Fabaceae</taxon>
        <taxon>Papilionoideae</taxon>
        <taxon>50 kb inversion clade</taxon>
        <taxon>dalbergioids sensu lato</taxon>
        <taxon>Dalbergieae</taxon>
        <taxon>Pterocarpus clade</taxon>
        <taxon>Stylosanthes</taxon>
    </lineage>
</organism>
<proteinExistence type="predicted"/>
<feature type="compositionally biased region" description="Basic and acidic residues" evidence="1">
    <location>
        <begin position="106"/>
        <end position="125"/>
    </location>
</feature>
<feature type="domain" description="Putative plant transposon protein" evidence="2">
    <location>
        <begin position="189"/>
        <end position="377"/>
    </location>
</feature>
<keyword evidence="4" id="KW-1185">Reference proteome</keyword>
<evidence type="ECO:0000256" key="1">
    <source>
        <dbReference type="SAM" id="MobiDB-lite"/>
    </source>
</evidence>
<evidence type="ECO:0000313" key="4">
    <source>
        <dbReference type="Proteomes" id="UP001341840"/>
    </source>
</evidence>
<feature type="compositionally biased region" description="Low complexity" evidence="1">
    <location>
        <begin position="407"/>
        <end position="416"/>
    </location>
</feature>
<comment type="caution">
    <text evidence="3">The sequence shown here is derived from an EMBL/GenBank/DDBJ whole genome shotgun (WGS) entry which is preliminary data.</text>
</comment>
<sequence length="432" mass="49402">MESGELMLRIHDECLILNIYKSMHSFSSAKTYMKINLVDPASTKPPERSGKTIGNNSQDTESPEDFHPSPSQQKEKAAISPIPAEEEKKKKEPAAYMPKPPYPQRLKAENKTKAPKKEPKEEKGATNDSVKFQQIQKVPTMPYLPTIMGSNNKTYMITEAKLSARKVLPELIIQVDESILDPCGFQIQQRKWERFTKTIQAVGHLMVKEFYANAWEPDKEKRKPYTYTTMVRGKDISFAPSNIKIVLKLRKDPIPNAASNHERKANKDNRLEHVLEDLCIERADWVRHKDGRPHYLRSADLEPMTKGWYEFVCRSILRTTNHSELTVERAVLIHSIIIGENINVEEIIADQIYKTDVSSSLPFPSIIAALCANAKIPAITDDTLIPQEPPIMGIAMTRTRETRARNPRQARQETPPQQQPPQEQPQYQVHHQ</sequence>
<dbReference type="EMBL" id="JASCZI010153783">
    <property type="protein sequence ID" value="MED6177641.1"/>
    <property type="molecule type" value="Genomic_DNA"/>
</dbReference>
<dbReference type="InterPro" id="IPR046796">
    <property type="entry name" value="Transposase_32_dom"/>
</dbReference>
<dbReference type="Proteomes" id="UP001341840">
    <property type="component" value="Unassembled WGS sequence"/>
</dbReference>
<name>A0ABU6VYS7_9FABA</name>
<protein>
    <recommendedName>
        <fullName evidence="2">Putative plant transposon protein domain-containing protein</fullName>
    </recommendedName>
</protein>
<reference evidence="3 4" key="1">
    <citation type="journal article" date="2023" name="Plants (Basel)">
        <title>Bridging the Gap: Combining Genomics and Transcriptomics Approaches to Understand Stylosanthes scabra, an Orphan Legume from the Brazilian Caatinga.</title>
        <authorList>
            <person name="Ferreira-Neto J.R.C."/>
            <person name="da Silva M.D."/>
            <person name="Binneck E."/>
            <person name="de Melo N.F."/>
            <person name="da Silva R.H."/>
            <person name="de Melo A.L.T.M."/>
            <person name="Pandolfi V."/>
            <person name="Bustamante F.O."/>
            <person name="Brasileiro-Vidal A.C."/>
            <person name="Benko-Iseppon A.M."/>
        </authorList>
    </citation>
    <scope>NUCLEOTIDE SEQUENCE [LARGE SCALE GENOMIC DNA]</scope>
    <source>
        <tissue evidence="3">Leaves</tissue>
    </source>
</reference>
<evidence type="ECO:0000313" key="3">
    <source>
        <dbReference type="EMBL" id="MED6177641.1"/>
    </source>
</evidence>
<gene>
    <name evidence="3" type="ORF">PIB30_100041</name>
</gene>
<feature type="region of interest" description="Disordered" evidence="1">
    <location>
        <begin position="39"/>
        <end position="128"/>
    </location>
</feature>
<accession>A0ABU6VYS7</accession>
<evidence type="ECO:0000259" key="2">
    <source>
        <dbReference type="Pfam" id="PF20167"/>
    </source>
</evidence>
<feature type="region of interest" description="Disordered" evidence="1">
    <location>
        <begin position="394"/>
        <end position="432"/>
    </location>
</feature>
<dbReference type="Pfam" id="PF20167">
    <property type="entry name" value="Transposase_32"/>
    <property type="match status" value="1"/>
</dbReference>